<dbReference type="Gene3D" id="1.25.10.10">
    <property type="entry name" value="Leucine-rich Repeat Variant"/>
    <property type="match status" value="1"/>
</dbReference>
<protein>
    <submittedName>
        <fullName evidence="2">Armadillo-type fold,Armadillo,Armadillo-like helical</fullName>
    </submittedName>
</protein>
<dbReference type="AlphaFoldDB" id="A0A5E4MXT3"/>
<accession>A0A5E4MXT3</accession>
<dbReference type="PANTHER" id="PTHR46263:SF1">
    <property type="entry name" value="ARMADILLO REPEAT-CONTAINING PROTEIN 7"/>
    <property type="match status" value="1"/>
</dbReference>
<evidence type="ECO:0000256" key="1">
    <source>
        <dbReference type="PROSITE-ProRule" id="PRU00259"/>
    </source>
</evidence>
<dbReference type="InterPro" id="IPR000225">
    <property type="entry name" value="Armadillo"/>
</dbReference>
<evidence type="ECO:0000313" key="2">
    <source>
        <dbReference type="EMBL" id="VVC36442.1"/>
    </source>
</evidence>
<sequence length="191" mass="21664">MFHKPEDLLKRTPVDGINRPEFLHLLVQEFQKTNSADSKRQVLANLANFAYDPVNYPHIRANKVIDLFIEQLSSNDNKLIEFAAAGLCNLANDPLNKDYIIGNGGLPNLERCLYVDNDDLLISCITTLMYLYVPEIKTDIVNPSVVGRVLSHARSENPRLKNVANIFLTDFCTGNDIQTATITRRRRHPDQ</sequence>
<dbReference type="EMBL" id="CABPRJ010001433">
    <property type="protein sequence ID" value="VVC36442.1"/>
    <property type="molecule type" value="Genomic_DNA"/>
</dbReference>
<evidence type="ECO:0000313" key="3">
    <source>
        <dbReference type="Proteomes" id="UP000325440"/>
    </source>
</evidence>
<gene>
    <name evidence="2" type="ORF">CINCED_3A012678</name>
</gene>
<reference evidence="2 3" key="1">
    <citation type="submission" date="2019-08" db="EMBL/GenBank/DDBJ databases">
        <authorList>
            <person name="Alioto T."/>
            <person name="Alioto T."/>
            <person name="Gomez Garrido J."/>
        </authorList>
    </citation>
    <scope>NUCLEOTIDE SEQUENCE [LARGE SCALE GENOMIC DNA]</scope>
</reference>
<dbReference type="SUPFAM" id="SSF48371">
    <property type="entry name" value="ARM repeat"/>
    <property type="match status" value="1"/>
</dbReference>
<dbReference type="InterPro" id="IPR016024">
    <property type="entry name" value="ARM-type_fold"/>
</dbReference>
<dbReference type="PROSITE" id="PS50176">
    <property type="entry name" value="ARM_REPEAT"/>
    <property type="match status" value="1"/>
</dbReference>
<dbReference type="InterPro" id="IPR011989">
    <property type="entry name" value="ARM-like"/>
</dbReference>
<dbReference type="OrthoDB" id="201709at2759"/>
<dbReference type="Proteomes" id="UP000325440">
    <property type="component" value="Unassembled WGS sequence"/>
</dbReference>
<organism evidence="2 3">
    <name type="scientific">Cinara cedri</name>
    <dbReference type="NCBI Taxonomy" id="506608"/>
    <lineage>
        <taxon>Eukaryota</taxon>
        <taxon>Metazoa</taxon>
        <taxon>Ecdysozoa</taxon>
        <taxon>Arthropoda</taxon>
        <taxon>Hexapoda</taxon>
        <taxon>Insecta</taxon>
        <taxon>Pterygota</taxon>
        <taxon>Neoptera</taxon>
        <taxon>Paraneoptera</taxon>
        <taxon>Hemiptera</taxon>
        <taxon>Sternorrhyncha</taxon>
        <taxon>Aphidomorpha</taxon>
        <taxon>Aphidoidea</taxon>
        <taxon>Aphididae</taxon>
        <taxon>Lachninae</taxon>
        <taxon>Cinara</taxon>
    </lineage>
</organism>
<dbReference type="PANTHER" id="PTHR46263">
    <property type="entry name" value="ARMADILLO REPEAT-CONTAINING PROTEIN 7"/>
    <property type="match status" value="1"/>
</dbReference>
<proteinExistence type="predicted"/>
<keyword evidence="3" id="KW-1185">Reference proteome</keyword>
<feature type="repeat" description="ARM" evidence="1">
    <location>
        <begin position="63"/>
        <end position="105"/>
    </location>
</feature>
<name>A0A5E4MXT3_9HEMI</name>
<dbReference type="InterPro" id="IPR042462">
    <property type="entry name" value="ARMC7"/>
</dbReference>